<evidence type="ECO:0000256" key="1">
    <source>
        <dbReference type="ARBA" id="ARBA00010645"/>
    </source>
</evidence>
<comment type="similarity">
    <text evidence="1 2">Belongs to the UPF0125 (RnfH) family.</text>
</comment>
<evidence type="ECO:0000256" key="2">
    <source>
        <dbReference type="HAMAP-Rule" id="MF_00460"/>
    </source>
</evidence>
<dbReference type="KEGG" id="tao:THIAE_03595"/>
<dbReference type="RefSeq" id="WP_006459236.1">
    <property type="nucleotide sequence ID" value="NZ_CP007030.1"/>
</dbReference>
<dbReference type="InterPro" id="IPR005346">
    <property type="entry name" value="RnfH"/>
</dbReference>
<dbReference type="SUPFAM" id="SSF54285">
    <property type="entry name" value="MoaD/ThiS"/>
    <property type="match status" value="1"/>
</dbReference>
<gene>
    <name evidence="3" type="ORF">THIAE_03595</name>
</gene>
<reference evidence="3 4" key="1">
    <citation type="submission" date="2013-12" db="EMBL/GenBank/DDBJ databases">
        <authorList>
            <consortium name="DOE Joint Genome Institute"/>
            <person name="Kappler U."/>
            <person name="Huntemann M."/>
            <person name="Han J."/>
            <person name="Chen A."/>
            <person name="Kyrpides N."/>
            <person name="Mavromatis K."/>
            <person name="Markowitz V."/>
            <person name="Palaniappan K."/>
            <person name="Ivanova N."/>
            <person name="Schaumberg A."/>
            <person name="Pati A."/>
            <person name="Liolios K."/>
            <person name="Nordberg H.P."/>
            <person name="Cantor M.N."/>
            <person name="Hua S.X."/>
            <person name="Woyke T."/>
        </authorList>
    </citation>
    <scope>NUCLEOTIDE SEQUENCE [LARGE SCALE GENOMIC DNA]</scope>
    <source>
        <strain evidence="4">AL2</strain>
    </source>
</reference>
<proteinExistence type="inferred from homology"/>
<organism evidence="3 4">
    <name type="scientific">Thiomicrospira aerophila AL3</name>
    <dbReference type="NCBI Taxonomy" id="717772"/>
    <lineage>
        <taxon>Bacteria</taxon>
        <taxon>Pseudomonadati</taxon>
        <taxon>Pseudomonadota</taxon>
        <taxon>Gammaproteobacteria</taxon>
        <taxon>Thiotrichales</taxon>
        <taxon>Piscirickettsiaceae</taxon>
        <taxon>Thiomicrospira</taxon>
    </lineage>
</organism>
<evidence type="ECO:0000313" key="4">
    <source>
        <dbReference type="Proteomes" id="UP000005380"/>
    </source>
</evidence>
<dbReference type="InParanoid" id="W0DUM3"/>
<name>W0DUM3_9GAMM</name>
<dbReference type="PANTHER" id="PTHR37483:SF1">
    <property type="entry name" value="UPF0125 PROTEIN RATB"/>
    <property type="match status" value="1"/>
</dbReference>
<dbReference type="EMBL" id="CP007030">
    <property type="protein sequence ID" value="AHF00993.1"/>
    <property type="molecule type" value="Genomic_DNA"/>
</dbReference>
<dbReference type="STRING" id="717772.THIAE_03595"/>
<dbReference type="PANTHER" id="PTHR37483">
    <property type="entry name" value="UPF0125 PROTEIN RATB"/>
    <property type="match status" value="1"/>
</dbReference>
<dbReference type="NCBIfam" id="NF002490">
    <property type="entry name" value="PRK01777.1"/>
    <property type="match status" value="1"/>
</dbReference>
<accession>W0DUM3</accession>
<dbReference type="InterPro" id="IPR016155">
    <property type="entry name" value="Mopterin_synth/thiamin_S_b"/>
</dbReference>
<dbReference type="Pfam" id="PF03658">
    <property type="entry name" value="Ub-RnfH"/>
    <property type="match status" value="1"/>
</dbReference>
<dbReference type="FunCoup" id="W0DUM3">
    <property type="interactions" value="75"/>
</dbReference>
<dbReference type="Gene3D" id="3.10.20.280">
    <property type="entry name" value="RnfH-like"/>
    <property type="match status" value="1"/>
</dbReference>
<dbReference type="HOGENOM" id="CLU_150721_1_0_6"/>
<protein>
    <recommendedName>
        <fullName evidence="2">UPF0125 protein THIAE_03595</fullName>
    </recommendedName>
</protein>
<evidence type="ECO:0000313" key="3">
    <source>
        <dbReference type="EMBL" id="AHF00993.1"/>
    </source>
</evidence>
<dbReference type="Proteomes" id="UP000005380">
    <property type="component" value="Chromosome"/>
</dbReference>
<dbReference type="HAMAP" id="MF_00460">
    <property type="entry name" value="UPF0125_RnfH"/>
    <property type="match status" value="1"/>
</dbReference>
<dbReference type="eggNOG" id="COG2914">
    <property type="taxonomic scope" value="Bacteria"/>
</dbReference>
<dbReference type="AlphaFoldDB" id="W0DUM3"/>
<keyword evidence="4" id="KW-1185">Reference proteome</keyword>
<dbReference type="InterPro" id="IPR037021">
    <property type="entry name" value="RnfH_sf"/>
</dbReference>
<sequence>MVNTAADLQTMLVEVAYALPDKQSIYALQVPVNTTAIEAIKLSPLQSDYPEAVVEQLGIFSRPVAHDTALREGDRVEVYRPLKVDPKERRRQVAAEAD</sequence>